<dbReference type="GO" id="GO:1990002">
    <property type="term" value="F:methylglyoxal reductase (NADPH) (acetol producing) activity"/>
    <property type="evidence" value="ECO:0007669"/>
    <property type="project" value="TreeGrafter"/>
</dbReference>
<feature type="domain" description="Alcohol dehydrogenase iron-type/glycerol dehydrogenase GldA" evidence="4">
    <location>
        <begin position="9"/>
        <end position="175"/>
    </location>
</feature>
<evidence type="ECO:0000256" key="2">
    <source>
        <dbReference type="ARBA" id="ARBA00007358"/>
    </source>
</evidence>
<comment type="cofactor">
    <cofactor evidence="1">
        <name>Fe cation</name>
        <dbReference type="ChEBI" id="CHEBI:24875"/>
    </cofactor>
</comment>
<dbReference type="GO" id="GO:0008106">
    <property type="term" value="F:alcohol dehydrogenase (NADP+) activity"/>
    <property type="evidence" value="ECO:0007669"/>
    <property type="project" value="TreeGrafter"/>
</dbReference>
<dbReference type="Gene3D" id="1.20.1090.10">
    <property type="entry name" value="Dehydroquinate synthase-like - alpha domain"/>
    <property type="match status" value="1"/>
</dbReference>
<dbReference type="AlphaFoldDB" id="A0A1M4TYD7"/>
<keyword evidence="7" id="KW-1185">Reference proteome</keyword>
<dbReference type="Gene3D" id="3.40.50.1970">
    <property type="match status" value="1"/>
</dbReference>
<dbReference type="PROSITE" id="PS00060">
    <property type="entry name" value="ADH_IRON_2"/>
    <property type="match status" value="1"/>
</dbReference>
<evidence type="ECO:0000313" key="7">
    <source>
        <dbReference type="Proteomes" id="UP000184159"/>
    </source>
</evidence>
<evidence type="ECO:0000313" key="6">
    <source>
        <dbReference type="EMBL" id="SHE49363.1"/>
    </source>
</evidence>
<evidence type="ECO:0000256" key="3">
    <source>
        <dbReference type="ARBA" id="ARBA00023002"/>
    </source>
</evidence>
<dbReference type="SUPFAM" id="SSF56796">
    <property type="entry name" value="Dehydroquinate synthase-like"/>
    <property type="match status" value="1"/>
</dbReference>
<evidence type="ECO:0000256" key="1">
    <source>
        <dbReference type="ARBA" id="ARBA00001962"/>
    </source>
</evidence>
<dbReference type="EMBL" id="FQUH01000001">
    <property type="protein sequence ID" value="SHE49363.1"/>
    <property type="molecule type" value="Genomic_DNA"/>
</dbReference>
<gene>
    <name evidence="6" type="ORF">SAMN02745781_00416</name>
</gene>
<comment type="similarity">
    <text evidence="2">Belongs to the iron-containing alcohol dehydrogenase family.</text>
</comment>
<dbReference type="PANTHER" id="PTHR43633">
    <property type="entry name" value="ALCOHOL DEHYDROGENASE YQHD"/>
    <property type="match status" value="1"/>
</dbReference>
<accession>A0A1M4TYD7</accession>
<dbReference type="InterPro" id="IPR018211">
    <property type="entry name" value="ADH_Fe_CS"/>
</dbReference>
<proteinExistence type="inferred from homology"/>
<evidence type="ECO:0000259" key="4">
    <source>
        <dbReference type="Pfam" id="PF00465"/>
    </source>
</evidence>
<dbReference type="InterPro" id="IPR044731">
    <property type="entry name" value="BDH-like"/>
</dbReference>
<dbReference type="GO" id="GO:0005829">
    <property type="term" value="C:cytosol"/>
    <property type="evidence" value="ECO:0007669"/>
    <property type="project" value="TreeGrafter"/>
</dbReference>
<reference evidence="7" key="1">
    <citation type="submission" date="2016-11" db="EMBL/GenBank/DDBJ databases">
        <authorList>
            <person name="Varghese N."/>
            <person name="Submissions S."/>
        </authorList>
    </citation>
    <scope>NUCLEOTIDE SEQUENCE [LARGE SCALE GENOMIC DNA]</scope>
    <source>
        <strain evidence="7">DSM 21264</strain>
    </source>
</reference>
<keyword evidence="3" id="KW-0560">Oxidoreductase</keyword>
<dbReference type="Pfam" id="PF00465">
    <property type="entry name" value="Fe-ADH"/>
    <property type="match status" value="1"/>
</dbReference>
<dbReference type="InterPro" id="IPR001670">
    <property type="entry name" value="ADH_Fe/GldA"/>
</dbReference>
<feature type="domain" description="Fe-containing alcohol dehydrogenase-like C-terminal" evidence="5">
    <location>
        <begin position="187"/>
        <end position="383"/>
    </location>
</feature>
<dbReference type="GO" id="GO:0046872">
    <property type="term" value="F:metal ion binding"/>
    <property type="evidence" value="ECO:0007669"/>
    <property type="project" value="InterPro"/>
</dbReference>
<dbReference type="FunFam" id="3.40.50.1970:FF:000003">
    <property type="entry name" value="Alcohol dehydrogenase, iron-containing"/>
    <property type="match status" value="1"/>
</dbReference>
<dbReference type="CDD" id="cd08187">
    <property type="entry name" value="BDH"/>
    <property type="match status" value="1"/>
</dbReference>
<protein>
    <submittedName>
        <fullName evidence="6">NADP-dependent alcohol dehydrogenase</fullName>
    </submittedName>
</protein>
<name>A0A1M4TYD7_VIBGA</name>
<dbReference type="GO" id="GO:1990362">
    <property type="term" value="F:butanol dehydrogenase (NAD+) activity"/>
    <property type="evidence" value="ECO:0007669"/>
    <property type="project" value="InterPro"/>
</dbReference>
<dbReference type="RefSeq" id="WP_072954913.1">
    <property type="nucleotide sequence ID" value="NZ_FQUH01000001.1"/>
</dbReference>
<sequence>MNNFTYFSPTKIHFGKGQIAALKEEIAPNSRVLLTYGGGSIKANGVYEQVLDALQACSVVEFGGIEPNPHYETLIKAVAVVKQEQIDVILAVGGGSVIDGSKLIAAAACYDGDYWDIITTGGACVKRALPLGCVLTLPATGSEMNGNSVITRAETQDKLAFGSDFVLPLFSILDPQTTYTLPTRQIANGAVDSFAHIMEQYMTYPVNAKVSDRFAESLLTNLLEDGPAALATPEDYEVRANLMWTATMALNGTLKNGVPSDWSTHAIGHELTALYGLDHAQTLAIVMPALWRYKKEQKKGKLLQYAHRVLNITSGTEDEQIELAIQKTEDFFIQMGNPTRLSDYNLSEKDIPAVEEKLTAHGLLALGEHQDITPQDAAEILKLAL</sequence>
<dbReference type="Pfam" id="PF25137">
    <property type="entry name" value="ADH_Fe_C"/>
    <property type="match status" value="1"/>
</dbReference>
<dbReference type="PANTHER" id="PTHR43633:SF1">
    <property type="entry name" value="ALCOHOL DEHYDROGENASE YQHD"/>
    <property type="match status" value="1"/>
</dbReference>
<dbReference type="Proteomes" id="UP000184159">
    <property type="component" value="Unassembled WGS sequence"/>
</dbReference>
<evidence type="ECO:0000259" key="5">
    <source>
        <dbReference type="Pfam" id="PF25137"/>
    </source>
</evidence>
<dbReference type="InterPro" id="IPR056798">
    <property type="entry name" value="ADH_Fe_C"/>
</dbReference>
<organism evidence="6 7">
    <name type="scientific">Vibrio gazogenes DSM 21264 = NBRC 103151</name>
    <dbReference type="NCBI Taxonomy" id="1123492"/>
    <lineage>
        <taxon>Bacteria</taxon>
        <taxon>Pseudomonadati</taxon>
        <taxon>Pseudomonadota</taxon>
        <taxon>Gammaproteobacteria</taxon>
        <taxon>Vibrionales</taxon>
        <taxon>Vibrionaceae</taxon>
        <taxon>Vibrio</taxon>
    </lineage>
</organism>